<dbReference type="InterPro" id="IPR041698">
    <property type="entry name" value="Methyltransf_25"/>
</dbReference>
<dbReference type="Proteomes" id="UP000253551">
    <property type="component" value="Unassembled WGS sequence"/>
</dbReference>
<dbReference type="PANTHER" id="PTHR43591:SF24">
    <property type="entry name" value="2-METHOXY-6-POLYPRENYL-1,4-BENZOQUINOL METHYLASE, MITOCHONDRIAL"/>
    <property type="match status" value="1"/>
</dbReference>
<dbReference type="Pfam" id="PF13649">
    <property type="entry name" value="Methyltransf_25"/>
    <property type="match status" value="1"/>
</dbReference>
<dbReference type="SUPFAM" id="SSF53335">
    <property type="entry name" value="S-adenosyl-L-methionine-dependent methyltransferases"/>
    <property type="match status" value="1"/>
</dbReference>
<feature type="region of interest" description="Disordered" evidence="1">
    <location>
        <begin position="1"/>
        <end position="27"/>
    </location>
</feature>
<gene>
    <name evidence="3" type="ORF">CU098_013578</name>
</gene>
<dbReference type="OrthoDB" id="2013972at2759"/>
<feature type="compositionally biased region" description="Acidic residues" evidence="1">
    <location>
        <begin position="108"/>
        <end position="118"/>
    </location>
</feature>
<feature type="domain" description="Methyltransferase" evidence="2">
    <location>
        <begin position="225"/>
        <end position="319"/>
    </location>
</feature>
<proteinExistence type="predicted"/>
<name>A0A367KW45_RHIST</name>
<feature type="compositionally biased region" description="Low complexity" evidence="1">
    <location>
        <begin position="91"/>
        <end position="107"/>
    </location>
</feature>
<dbReference type="Gene3D" id="3.40.50.150">
    <property type="entry name" value="Vaccinia Virus protein VP39"/>
    <property type="match status" value="1"/>
</dbReference>
<accession>A0A367KW45</accession>
<protein>
    <recommendedName>
        <fullName evidence="2">Methyltransferase domain-containing protein</fullName>
    </recommendedName>
</protein>
<dbReference type="InterPro" id="IPR029063">
    <property type="entry name" value="SAM-dependent_MTases_sf"/>
</dbReference>
<sequence>MGATTSRENSTRLSLKQHEKTKRRRKLLSLKTREIEPKLKQLSSSPPVNLVKHQVVLSDHISPVSSLSAIISIPTHRSSWRKSFNTLTTRTTANENTSMTSSSSSCCFDEEEEEEEEEMKSSPRTSVGSEEQHLKLIPENEYIKKKRTTGSSFSSFKSGLSKKDSDIVFEPAKFNPNITNDLKSFWSYNNDEKEYNRQLRQHFVLKHILQGNIHVPVPKDKPIVILDAACGAGFWTLDMTSEFPNAKIIGLDTFVTEDKRMKNNNSTNIVYKYGDLTTHLSLPNNYLDIIYQRDTTSILPHERWSFLFQEQLRVLKPGGYIELVEYDFRIRDPGPVLALVNEWYKVASNSVGVNPKQAKYLKELIASAGFVDIEQKTVSIPIGEWPDTEVEKEKGFLNKFLIKGLFKSMKSWWIHELAVSEQEYDKVFEAAMEEFSEQRCSIDWIIYTARKPLNTPTSSIYEA</sequence>
<evidence type="ECO:0000313" key="4">
    <source>
        <dbReference type="Proteomes" id="UP000253551"/>
    </source>
</evidence>
<dbReference type="CDD" id="cd02440">
    <property type="entry name" value="AdoMet_MTases"/>
    <property type="match status" value="1"/>
</dbReference>
<dbReference type="STRING" id="4846.A0A367KW45"/>
<reference evidence="3 4" key="1">
    <citation type="journal article" date="2018" name="G3 (Bethesda)">
        <title>Phylogenetic and Phylogenomic Definition of Rhizopus Species.</title>
        <authorList>
            <person name="Gryganskyi A.P."/>
            <person name="Golan J."/>
            <person name="Dolatabadi S."/>
            <person name="Mondo S."/>
            <person name="Robb S."/>
            <person name="Idnurm A."/>
            <person name="Muszewska A."/>
            <person name="Steczkiewicz K."/>
            <person name="Masonjones S."/>
            <person name="Liao H.L."/>
            <person name="Gajdeczka M.T."/>
            <person name="Anike F."/>
            <person name="Vuek A."/>
            <person name="Anishchenko I.M."/>
            <person name="Voigt K."/>
            <person name="de Hoog G.S."/>
            <person name="Smith M.E."/>
            <person name="Heitman J."/>
            <person name="Vilgalys R."/>
            <person name="Stajich J.E."/>
        </authorList>
    </citation>
    <scope>NUCLEOTIDE SEQUENCE [LARGE SCALE GENOMIC DNA]</scope>
    <source>
        <strain evidence="3 4">LSU 92-RS-03</strain>
    </source>
</reference>
<feature type="compositionally biased region" description="Polar residues" evidence="1">
    <location>
        <begin position="1"/>
        <end position="14"/>
    </location>
</feature>
<dbReference type="PANTHER" id="PTHR43591">
    <property type="entry name" value="METHYLTRANSFERASE"/>
    <property type="match status" value="1"/>
</dbReference>
<keyword evidence="4" id="KW-1185">Reference proteome</keyword>
<dbReference type="AlphaFoldDB" id="A0A367KW45"/>
<evidence type="ECO:0000259" key="2">
    <source>
        <dbReference type="Pfam" id="PF13649"/>
    </source>
</evidence>
<comment type="caution">
    <text evidence="3">The sequence shown here is derived from an EMBL/GenBank/DDBJ whole genome shotgun (WGS) entry which is preliminary data.</text>
</comment>
<dbReference type="GO" id="GO:0008168">
    <property type="term" value="F:methyltransferase activity"/>
    <property type="evidence" value="ECO:0007669"/>
    <property type="project" value="TreeGrafter"/>
</dbReference>
<evidence type="ECO:0000256" key="1">
    <source>
        <dbReference type="SAM" id="MobiDB-lite"/>
    </source>
</evidence>
<dbReference type="EMBL" id="PJQM01000155">
    <property type="protein sequence ID" value="RCI06433.1"/>
    <property type="molecule type" value="Genomic_DNA"/>
</dbReference>
<organism evidence="3 4">
    <name type="scientific">Rhizopus stolonifer</name>
    <name type="common">Rhizopus nigricans</name>
    <dbReference type="NCBI Taxonomy" id="4846"/>
    <lineage>
        <taxon>Eukaryota</taxon>
        <taxon>Fungi</taxon>
        <taxon>Fungi incertae sedis</taxon>
        <taxon>Mucoromycota</taxon>
        <taxon>Mucoromycotina</taxon>
        <taxon>Mucoromycetes</taxon>
        <taxon>Mucorales</taxon>
        <taxon>Mucorineae</taxon>
        <taxon>Rhizopodaceae</taxon>
        <taxon>Rhizopus</taxon>
    </lineage>
</organism>
<evidence type="ECO:0000313" key="3">
    <source>
        <dbReference type="EMBL" id="RCI06433.1"/>
    </source>
</evidence>
<feature type="region of interest" description="Disordered" evidence="1">
    <location>
        <begin position="91"/>
        <end position="131"/>
    </location>
</feature>